<name>A0A2T0TBV2_9BACT</name>
<evidence type="ECO:0000256" key="2">
    <source>
        <dbReference type="ARBA" id="ARBA00023180"/>
    </source>
</evidence>
<gene>
    <name evidence="7" type="ORF">CLV58_104273</name>
</gene>
<evidence type="ECO:0000259" key="4">
    <source>
        <dbReference type="Pfam" id="PF00149"/>
    </source>
</evidence>
<dbReference type="PANTHER" id="PTHR45867:SF3">
    <property type="entry name" value="ACID PHOSPHATASE TYPE 7"/>
    <property type="match status" value="1"/>
</dbReference>
<evidence type="ECO:0000256" key="1">
    <source>
        <dbReference type="ARBA" id="ARBA00022729"/>
    </source>
</evidence>
<evidence type="ECO:0000256" key="3">
    <source>
        <dbReference type="SAM" id="SignalP"/>
    </source>
</evidence>
<dbReference type="InterPro" id="IPR041792">
    <property type="entry name" value="MPP_PAP"/>
</dbReference>
<dbReference type="InterPro" id="IPR029052">
    <property type="entry name" value="Metallo-depent_PP-like"/>
</dbReference>
<feature type="domain" description="Secretion system C-terminal sorting" evidence="6">
    <location>
        <begin position="710"/>
        <end position="783"/>
    </location>
</feature>
<dbReference type="InterPro" id="IPR008963">
    <property type="entry name" value="Purple_acid_Pase-like_N"/>
</dbReference>
<organism evidence="7 8">
    <name type="scientific">Spirosoma oryzae</name>
    <dbReference type="NCBI Taxonomy" id="1469603"/>
    <lineage>
        <taxon>Bacteria</taxon>
        <taxon>Pseudomonadati</taxon>
        <taxon>Bacteroidota</taxon>
        <taxon>Cytophagia</taxon>
        <taxon>Cytophagales</taxon>
        <taxon>Cytophagaceae</taxon>
        <taxon>Spirosoma</taxon>
    </lineage>
</organism>
<accession>A0A2T0TBV2</accession>
<dbReference type="GO" id="GO:0003993">
    <property type="term" value="F:acid phosphatase activity"/>
    <property type="evidence" value="ECO:0007669"/>
    <property type="project" value="InterPro"/>
</dbReference>
<dbReference type="Proteomes" id="UP000238375">
    <property type="component" value="Unassembled WGS sequence"/>
</dbReference>
<dbReference type="AlphaFoldDB" id="A0A2T0TBV2"/>
<evidence type="ECO:0000259" key="5">
    <source>
        <dbReference type="Pfam" id="PF16656"/>
    </source>
</evidence>
<dbReference type="Gene3D" id="2.60.40.380">
    <property type="entry name" value="Purple acid phosphatase-like, N-terminal"/>
    <property type="match status" value="1"/>
</dbReference>
<dbReference type="Pfam" id="PF16656">
    <property type="entry name" value="Pur_ac_phosph_N"/>
    <property type="match status" value="1"/>
</dbReference>
<comment type="caution">
    <text evidence="7">The sequence shown here is derived from an EMBL/GenBank/DDBJ whole genome shotgun (WGS) entry which is preliminary data.</text>
</comment>
<keyword evidence="8" id="KW-1185">Reference proteome</keyword>
<dbReference type="CDD" id="cd00839">
    <property type="entry name" value="MPP_PAPs"/>
    <property type="match status" value="1"/>
</dbReference>
<feature type="chain" id="PRO_5015691527" evidence="3">
    <location>
        <begin position="22"/>
        <end position="785"/>
    </location>
</feature>
<dbReference type="InterPro" id="IPR004843">
    <property type="entry name" value="Calcineurin-like_PHP"/>
</dbReference>
<feature type="signal peptide" evidence="3">
    <location>
        <begin position="1"/>
        <end position="21"/>
    </location>
</feature>
<feature type="domain" description="Purple acid phosphatase N-terminal" evidence="5">
    <location>
        <begin position="32"/>
        <end position="97"/>
    </location>
</feature>
<dbReference type="EMBL" id="PVTE01000004">
    <property type="protein sequence ID" value="PRY43142.1"/>
    <property type="molecule type" value="Genomic_DNA"/>
</dbReference>
<keyword evidence="2" id="KW-0325">Glycoprotein</keyword>
<dbReference type="Pfam" id="PF18962">
    <property type="entry name" value="Por_Secre_tail"/>
    <property type="match status" value="1"/>
</dbReference>
<dbReference type="PANTHER" id="PTHR45867">
    <property type="entry name" value="PURPLE ACID PHOSPHATASE"/>
    <property type="match status" value="1"/>
</dbReference>
<dbReference type="OrthoDB" id="9809781at2"/>
<evidence type="ECO:0000313" key="8">
    <source>
        <dbReference type="Proteomes" id="UP000238375"/>
    </source>
</evidence>
<reference evidence="7 8" key="1">
    <citation type="submission" date="2018-03" db="EMBL/GenBank/DDBJ databases">
        <title>Genomic Encyclopedia of Archaeal and Bacterial Type Strains, Phase II (KMG-II): from individual species to whole genera.</title>
        <authorList>
            <person name="Goeker M."/>
        </authorList>
    </citation>
    <scope>NUCLEOTIDE SEQUENCE [LARGE SCALE GENOMIC DNA]</scope>
    <source>
        <strain evidence="7 8">DSM 28354</strain>
    </source>
</reference>
<evidence type="ECO:0000313" key="7">
    <source>
        <dbReference type="EMBL" id="PRY43142.1"/>
    </source>
</evidence>
<dbReference type="InterPro" id="IPR026444">
    <property type="entry name" value="Secre_tail"/>
</dbReference>
<protein>
    <submittedName>
        <fullName evidence="7">Putative secreted protein (Por secretion system target)</fullName>
    </submittedName>
</protein>
<dbReference type="Gene3D" id="3.60.21.10">
    <property type="match status" value="1"/>
</dbReference>
<dbReference type="SUPFAM" id="SSF56300">
    <property type="entry name" value="Metallo-dependent phosphatases"/>
    <property type="match status" value="1"/>
</dbReference>
<proteinExistence type="predicted"/>
<dbReference type="RefSeq" id="WP_106136992.1">
    <property type="nucleotide sequence ID" value="NZ_PVTE01000004.1"/>
</dbReference>
<dbReference type="Pfam" id="PF00149">
    <property type="entry name" value="Metallophos"/>
    <property type="match status" value="1"/>
</dbReference>
<dbReference type="GO" id="GO:0046872">
    <property type="term" value="F:metal ion binding"/>
    <property type="evidence" value="ECO:0007669"/>
    <property type="project" value="InterPro"/>
</dbReference>
<dbReference type="SUPFAM" id="SSF49363">
    <property type="entry name" value="Purple acid phosphatase, N-terminal domain"/>
    <property type="match status" value="1"/>
</dbReference>
<feature type="domain" description="Calcineurin-like phosphoesterase" evidence="4">
    <location>
        <begin position="120"/>
        <end position="326"/>
    </location>
</feature>
<sequence length="785" mass="84802">MTNLFTRLLLVYLIGCVPALAQTVQLVRGPYIQVVTPTSAIVRWRTSQPTVGRLWYGTSPTSLSSEQRETQATQEHVITVSGLQPATRYAYAIGFDDTKLASGNDYYIPTAPTTGSTHPFRIWALGDFGIGSDNQKQVYQALRNATTNRTPDLWVWLGDNAYCCGTDDQYQQYVFDLYGPSLRNIPIFPTPGNHDYADSRTNFDIAYYKLFSFPTQGEAGGVPSGSKSYFSANYGNVHLISLDSQAQEDGIYRLYDTTSRQVQWLKRDLATNKLPWTIVIFHHPPYSKGGHDSDTEDQMAMIRRNLTPILERYGVDLVMNGHSHGYERYYRLKNMTGFADTYKADVNRAETTTGRYDGSANSCPILMKGQGTVYVVNGSGGALGGQSPGFPHPATVYANTYVGGSMLLDVNDNRLDAQLILSDGTSPDRFTIIKNTNKTTSLTAEYADTLALQASWPGVNSPAASTPNAADNIYRWPTGATSRAIRYPANRAGTYTIDVTDDKQCLVDKFTLTVSAQPRLTTRTATTACAGSTIPVTASPENTTKATGWQYDVLLSDASGSFATERVVGSGSINSLQANLPADIAGSGYRLRVRARGINYAELVASDAITIRSAPTATLTGSSTVVQGTPTSLTLTFTGDAPWQGTLSDGTAFSATSSPIALTISPARTTTYSIASLRNGCGTGTVTGQSTVTVLIPTETEAFAGGQLSLFPNPTKDNVQLKLTTTQVNPISVVLRDVQGQTLYQQQFSPANTLTTTIPITAPTGTYLLSVTVGTQTITRKVVKE</sequence>
<evidence type="ECO:0000259" key="6">
    <source>
        <dbReference type="Pfam" id="PF18962"/>
    </source>
</evidence>
<keyword evidence="1 3" id="KW-0732">Signal</keyword>
<dbReference type="InterPro" id="IPR015914">
    <property type="entry name" value="PAPs_N"/>
</dbReference>
<dbReference type="NCBIfam" id="TIGR04183">
    <property type="entry name" value="Por_Secre_tail"/>
    <property type="match status" value="1"/>
</dbReference>